<dbReference type="PANTHER" id="PTHR12135:SF0">
    <property type="entry name" value="DNA REPAIR PROTEIN COMPLEMENTING XP-C CELLS"/>
    <property type="match status" value="1"/>
</dbReference>
<evidence type="ECO:0000256" key="4">
    <source>
        <dbReference type="ARBA" id="ARBA00023204"/>
    </source>
</evidence>
<keyword evidence="5" id="KW-0539">Nucleus</keyword>
<dbReference type="Proteomes" id="UP001491310">
    <property type="component" value="Unassembled WGS sequence"/>
</dbReference>
<feature type="domain" description="Rad4 beta-hairpin" evidence="8">
    <location>
        <begin position="727"/>
        <end position="803"/>
    </location>
</feature>
<dbReference type="InterPro" id="IPR042488">
    <property type="entry name" value="Rad4_BHD3_sf"/>
</dbReference>
<protein>
    <recommendedName>
        <fullName evidence="11">Rad4-domain-containing protein</fullName>
    </recommendedName>
</protein>
<dbReference type="Pfam" id="PF03835">
    <property type="entry name" value="Rad4"/>
    <property type="match status" value="1"/>
</dbReference>
<evidence type="ECO:0000313" key="9">
    <source>
        <dbReference type="EMBL" id="KAK9908106.1"/>
    </source>
</evidence>
<evidence type="ECO:0000256" key="2">
    <source>
        <dbReference type="ARBA" id="ARBA00009525"/>
    </source>
</evidence>
<feature type="region of interest" description="Disordered" evidence="6">
    <location>
        <begin position="848"/>
        <end position="893"/>
    </location>
</feature>
<dbReference type="Gene3D" id="2.20.20.110">
    <property type="entry name" value="Rad4, beta-hairpin domain BHD1"/>
    <property type="match status" value="1"/>
</dbReference>
<evidence type="ECO:0000256" key="6">
    <source>
        <dbReference type="SAM" id="MobiDB-lite"/>
    </source>
</evidence>
<dbReference type="Gene3D" id="3.90.260.10">
    <property type="entry name" value="Transglutaminase-like"/>
    <property type="match status" value="1"/>
</dbReference>
<dbReference type="SMART" id="SM01032">
    <property type="entry name" value="BHD_3"/>
    <property type="match status" value="1"/>
</dbReference>
<feature type="region of interest" description="Disordered" evidence="6">
    <location>
        <begin position="64"/>
        <end position="144"/>
    </location>
</feature>
<evidence type="ECO:0000313" key="10">
    <source>
        <dbReference type="Proteomes" id="UP001491310"/>
    </source>
</evidence>
<dbReference type="PANTHER" id="PTHR12135">
    <property type="entry name" value="DNA REPAIR PROTEIN XP-C / RAD4"/>
    <property type="match status" value="1"/>
</dbReference>
<comment type="caution">
    <text evidence="9">The sequence shown here is derived from an EMBL/GenBank/DDBJ whole genome shotgun (WGS) entry which is preliminary data.</text>
</comment>
<feature type="region of interest" description="Disordered" evidence="6">
    <location>
        <begin position="301"/>
        <end position="367"/>
    </location>
</feature>
<evidence type="ECO:0008006" key="11">
    <source>
        <dbReference type="Google" id="ProtNLM"/>
    </source>
</evidence>
<evidence type="ECO:0000256" key="5">
    <source>
        <dbReference type="ARBA" id="ARBA00023242"/>
    </source>
</evidence>
<dbReference type="InterPro" id="IPR004583">
    <property type="entry name" value="DNA_repair_Rad4"/>
</dbReference>
<proteinExistence type="inferred from homology"/>
<dbReference type="Pfam" id="PF10403">
    <property type="entry name" value="BHD_1"/>
    <property type="match status" value="1"/>
</dbReference>
<dbReference type="InterPro" id="IPR018326">
    <property type="entry name" value="Rad4_beta-hairpin_dom1"/>
</dbReference>
<evidence type="ECO:0000256" key="1">
    <source>
        <dbReference type="ARBA" id="ARBA00004123"/>
    </source>
</evidence>
<evidence type="ECO:0000256" key="3">
    <source>
        <dbReference type="ARBA" id="ARBA00022763"/>
    </source>
</evidence>
<feature type="domain" description="Rad4 beta-hairpin" evidence="7">
    <location>
        <begin position="585"/>
        <end position="636"/>
    </location>
</feature>
<comment type="subcellular location">
    <subcellularLocation>
        <location evidence="1">Nucleus</location>
    </subcellularLocation>
</comment>
<feature type="compositionally biased region" description="Polar residues" evidence="6">
    <location>
        <begin position="552"/>
        <end position="563"/>
    </location>
</feature>
<organism evidence="9 10">
    <name type="scientific">Coccomyxa subellipsoidea</name>
    <dbReference type="NCBI Taxonomy" id="248742"/>
    <lineage>
        <taxon>Eukaryota</taxon>
        <taxon>Viridiplantae</taxon>
        <taxon>Chlorophyta</taxon>
        <taxon>core chlorophytes</taxon>
        <taxon>Trebouxiophyceae</taxon>
        <taxon>Trebouxiophyceae incertae sedis</taxon>
        <taxon>Coccomyxaceae</taxon>
        <taxon>Coccomyxa</taxon>
    </lineage>
</organism>
<dbReference type="SMART" id="SM01030">
    <property type="entry name" value="BHD_1"/>
    <property type="match status" value="1"/>
</dbReference>
<gene>
    <name evidence="9" type="ORF">WJX75_002826</name>
</gene>
<evidence type="ECO:0000259" key="8">
    <source>
        <dbReference type="SMART" id="SM01032"/>
    </source>
</evidence>
<dbReference type="InterPro" id="IPR018325">
    <property type="entry name" value="Rad4/PNGase_transGLS-fold"/>
</dbReference>
<dbReference type="Pfam" id="PF10405">
    <property type="entry name" value="BHD_3"/>
    <property type="match status" value="1"/>
</dbReference>
<feature type="region of interest" description="Disordered" evidence="6">
    <location>
        <begin position="536"/>
        <end position="563"/>
    </location>
</feature>
<keyword evidence="10" id="KW-1185">Reference proteome</keyword>
<name>A0ABR2YNE9_9CHLO</name>
<reference evidence="9 10" key="1">
    <citation type="journal article" date="2024" name="Nat. Commun.">
        <title>Phylogenomics reveals the evolutionary origins of lichenization in chlorophyte algae.</title>
        <authorList>
            <person name="Puginier C."/>
            <person name="Libourel C."/>
            <person name="Otte J."/>
            <person name="Skaloud P."/>
            <person name="Haon M."/>
            <person name="Grisel S."/>
            <person name="Petersen M."/>
            <person name="Berrin J.G."/>
            <person name="Delaux P.M."/>
            <person name="Dal Grande F."/>
            <person name="Keller J."/>
        </authorList>
    </citation>
    <scope>NUCLEOTIDE SEQUENCE [LARGE SCALE GENOMIC DNA]</scope>
    <source>
        <strain evidence="9 10">SAG 216-7</strain>
    </source>
</reference>
<evidence type="ECO:0000259" key="7">
    <source>
        <dbReference type="SMART" id="SM01030"/>
    </source>
</evidence>
<keyword evidence="4" id="KW-0234">DNA repair</keyword>
<dbReference type="EMBL" id="JALJOT010000008">
    <property type="protein sequence ID" value="KAK9908106.1"/>
    <property type="molecule type" value="Genomic_DNA"/>
</dbReference>
<keyword evidence="3" id="KW-0227">DNA damage</keyword>
<feature type="compositionally biased region" description="Basic and acidic residues" evidence="6">
    <location>
        <begin position="350"/>
        <end position="359"/>
    </location>
</feature>
<dbReference type="InterPro" id="IPR036985">
    <property type="entry name" value="Transglutaminase-like_sf"/>
</dbReference>
<accession>A0ABR2YNE9</accession>
<dbReference type="SUPFAM" id="SSF54001">
    <property type="entry name" value="Cysteine proteinases"/>
    <property type="match status" value="1"/>
</dbReference>
<comment type="similarity">
    <text evidence="2">Belongs to the XPC family.</text>
</comment>
<dbReference type="Pfam" id="PF10404">
    <property type="entry name" value="BHD_2"/>
    <property type="match status" value="1"/>
</dbReference>
<dbReference type="InterPro" id="IPR018327">
    <property type="entry name" value="BHD_2"/>
</dbReference>
<dbReference type="InterPro" id="IPR018328">
    <property type="entry name" value="Rad4_beta-hairpin_dom3"/>
</dbReference>
<dbReference type="Gene3D" id="3.30.70.2460">
    <property type="entry name" value="Rad4, beta-hairpin domain BHD3"/>
    <property type="match status" value="1"/>
</dbReference>
<sequence length="927" mass="100495">MGEDKPGDTLADVSGRKLQDLLEKSQRRGRHPIAASSVVAIQCAAAHVEGLPGTRQAALAGNCGAPAKRDRDQASPEGLDASGDELDMYGSDGSSSEGDEWEAIAQPPPHTFPQGHMELNIDAPDRGKGEEEGSHSKRQGPLTREEKMMHAWLKYYKSVANKEKAQLAKALHRANLLCLLAHGILLDQAANEPLVQALAMSIADPETLPDMHAKKGIRSSSLHPITTWFNGAFRQLSANEAAQKADEGTSGRVDAAAERLQQVASLKEGTGEELVALFVAIMRSVGLLARTVRALDVLPLKPSRSEGRGKGRGAGQPSRHKPASAKPAGAPKAPRESRSPKRRRAATPEPLERMSSEQQRKRKGDMEYENQMAMALQASLAGAAETTPSVADVKTGAIPARSAGRAVDAKAVAAVKRSIAAASSSGQTEPKATLPAQGQLAGSMWARSRRGLDGRCWAEVYCGSAESGSWVHVDPLTGTVDRAQDVEKGCVRTAPMAYVVAFSGNTAKDVTQRYVKSFRAVQKLRDEEWWHQTMQPLRPQTASRVQRPASLPTGSNAEPTKGQQRVADFVAAREDAELQQKFSSELQDIPNTIPAFKSHPRYVLERHIGRYQALKPDTAKLGLHRGEPFYPREALQDLHTVDIWQRRGRHVVNAELAKPAKVVNRRGTKDDPKAASTPEEIEEMFNDDEEDLFKPISPKAPASNETKLYGHWQTVEWIPPQAKDGIVPKNERGNVLCPPLAHALPLGTVHLSDMPRVSLVCKALEIDYAVAMTGFETRGGQSVPVFDGVVVCEEHAEAVQEKYWAAERERQEKAENKARAAAETNWRNLLRSIFTRIKVQGDYADDAGNGSGEVIHDDDGGEDVEGNKEPVVLDDSGEEQPAERPAQPKSGAAAAAAIAAAKADVAAREAVRRTWKDPGMIVDCEEI</sequence>
<dbReference type="InterPro" id="IPR038765">
    <property type="entry name" value="Papain-like_cys_pep_sf"/>
</dbReference>
<feature type="compositionally biased region" description="Basic and acidic residues" evidence="6">
    <location>
        <begin position="123"/>
        <end position="135"/>
    </location>
</feature>